<reference evidence="2" key="1">
    <citation type="submission" date="2014-12" db="EMBL/GenBank/DDBJ databases">
        <title>Insight into the proteome of Arion vulgaris.</title>
        <authorList>
            <person name="Aradska J."/>
            <person name="Bulat T."/>
            <person name="Smidak R."/>
            <person name="Sarate P."/>
            <person name="Gangsoo J."/>
            <person name="Sialana F."/>
            <person name="Bilban M."/>
            <person name="Lubec G."/>
        </authorList>
    </citation>
    <scope>NUCLEOTIDE SEQUENCE</scope>
    <source>
        <tissue evidence="2">Skin</tissue>
    </source>
</reference>
<feature type="compositionally biased region" description="Basic and acidic residues" evidence="1">
    <location>
        <begin position="1"/>
        <end position="11"/>
    </location>
</feature>
<dbReference type="AlphaFoldDB" id="A0A0B7C235"/>
<evidence type="ECO:0000256" key="1">
    <source>
        <dbReference type="SAM" id="MobiDB-lite"/>
    </source>
</evidence>
<feature type="region of interest" description="Disordered" evidence="1">
    <location>
        <begin position="1"/>
        <end position="25"/>
    </location>
</feature>
<proteinExistence type="predicted"/>
<feature type="compositionally biased region" description="Low complexity" evidence="1">
    <location>
        <begin position="14"/>
        <end position="25"/>
    </location>
</feature>
<feature type="non-terminal residue" evidence="2">
    <location>
        <position position="103"/>
    </location>
</feature>
<protein>
    <submittedName>
        <fullName evidence="2">Uncharacterized protein</fullName>
    </submittedName>
</protein>
<accession>A0A0B7C235</accession>
<gene>
    <name evidence="2" type="primary">ORF220846</name>
</gene>
<evidence type="ECO:0000313" key="2">
    <source>
        <dbReference type="EMBL" id="CEK99262.1"/>
    </source>
</evidence>
<dbReference type="EMBL" id="HACG01052391">
    <property type="protein sequence ID" value="CEK99262.1"/>
    <property type="molecule type" value="Transcribed_RNA"/>
</dbReference>
<organism evidence="2">
    <name type="scientific">Arion vulgaris</name>
    <dbReference type="NCBI Taxonomy" id="1028688"/>
    <lineage>
        <taxon>Eukaryota</taxon>
        <taxon>Metazoa</taxon>
        <taxon>Spiralia</taxon>
        <taxon>Lophotrochozoa</taxon>
        <taxon>Mollusca</taxon>
        <taxon>Gastropoda</taxon>
        <taxon>Heterobranchia</taxon>
        <taxon>Euthyneura</taxon>
        <taxon>Panpulmonata</taxon>
        <taxon>Eupulmonata</taxon>
        <taxon>Stylommatophora</taxon>
        <taxon>Helicina</taxon>
        <taxon>Arionoidea</taxon>
        <taxon>Arionidae</taxon>
        <taxon>Arion</taxon>
    </lineage>
</organism>
<name>A0A0B7C235_9EUPU</name>
<sequence>MVPSDREENIDSHTNNCNTNGGNSNNTVVRFQDLTDVNDHLKGHASKQECTKLVYNLSREVAVYCCLSMSVGGVSDSYLLRDELRSTASKVFDLVLLCKRRLM</sequence>